<organism evidence="1 2">
    <name type="scientific">Polarella glacialis</name>
    <name type="common">Dinoflagellate</name>
    <dbReference type="NCBI Taxonomy" id="89957"/>
    <lineage>
        <taxon>Eukaryota</taxon>
        <taxon>Sar</taxon>
        <taxon>Alveolata</taxon>
        <taxon>Dinophyceae</taxon>
        <taxon>Suessiales</taxon>
        <taxon>Suessiaceae</taxon>
        <taxon>Polarella</taxon>
    </lineage>
</organism>
<gene>
    <name evidence="1" type="ORF">PGLA2088_LOCUS23436</name>
</gene>
<proteinExistence type="predicted"/>
<reference evidence="1" key="1">
    <citation type="submission" date="2021-02" db="EMBL/GenBank/DDBJ databases">
        <authorList>
            <person name="Dougan E. K."/>
            <person name="Rhodes N."/>
            <person name="Thang M."/>
            <person name="Chan C."/>
        </authorList>
    </citation>
    <scope>NUCLEOTIDE SEQUENCE</scope>
</reference>
<accession>A0A813JRM2</accession>
<evidence type="ECO:0000313" key="1">
    <source>
        <dbReference type="EMBL" id="CAE8683402.1"/>
    </source>
</evidence>
<dbReference type="AlphaFoldDB" id="A0A813JRM2"/>
<comment type="caution">
    <text evidence="1">The sequence shown here is derived from an EMBL/GenBank/DDBJ whole genome shotgun (WGS) entry which is preliminary data.</text>
</comment>
<sequence length="64" mass="6092">MSPPPPTPGSDTAPGFGLSFGQSFADRCGAAGSRSPAVTAAPQSVASFWGELAGGSFAGGSFAG</sequence>
<evidence type="ECO:0000313" key="2">
    <source>
        <dbReference type="Proteomes" id="UP000626109"/>
    </source>
</evidence>
<dbReference type="EMBL" id="CAJNNW010026193">
    <property type="protein sequence ID" value="CAE8683402.1"/>
    <property type="molecule type" value="Genomic_DNA"/>
</dbReference>
<protein>
    <submittedName>
        <fullName evidence="1">Uncharacterized protein</fullName>
    </submittedName>
</protein>
<name>A0A813JRM2_POLGL</name>
<feature type="non-terminal residue" evidence="1">
    <location>
        <position position="64"/>
    </location>
</feature>
<dbReference type="Proteomes" id="UP000626109">
    <property type="component" value="Unassembled WGS sequence"/>
</dbReference>